<dbReference type="EMBL" id="AOSK01000001">
    <property type="protein sequence ID" value="EYD78406.1"/>
    <property type="molecule type" value="Genomic_DNA"/>
</dbReference>
<keyword evidence="4" id="KW-1185">Reference proteome</keyword>
<feature type="modified residue" description="4-aspartylphosphate" evidence="1">
    <location>
        <position position="52"/>
    </location>
</feature>
<dbReference type="STRING" id="442562.Rumeso_00017"/>
<comment type="caution">
    <text evidence="3">The sequence shown here is derived from an EMBL/GenBank/DDBJ whole genome shotgun (WGS) entry which is preliminary data.</text>
</comment>
<name>A0A017HVJ6_9RHOB</name>
<accession>A0A017HVJ6</accession>
<evidence type="ECO:0000313" key="4">
    <source>
        <dbReference type="Proteomes" id="UP000019666"/>
    </source>
</evidence>
<protein>
    <submittedName>
        <fullName evidence="3">Two-component response regulator</fullName>
    </submittedName>
</protein>
<evidence type="ECO:0000259" key="2">
    <source>
        <dbReference type="PROSITE" id="PS50110"/>
    </source>
</evidence>
<dbReference type="Proteomes" id="UP000019666">
    <property type="component" value="Unassembled WGS sequence"/>
</dbReference>
<dbReference type="OrthoDB" id="582170at2"/>
<dbReference type="Pfam" id="PF00072">
    <property type="entry name" value="Response_reg"/>
    <property type="match status" value="1"/>
</dbReference>
<dbReference type="HOGENOM" id="CLU_000445_69_11_5"/>
<dbReference type="PROSITE" id="PS50110">
    <property type="entry name" value="RESPONSE_REGULATORY"/>
    <property type="match status" value="1"/>
</dbReference>
<sequence length="146" mass="15555">MNILICEDNPIIAMDLGCMLEDMGHHVCGTADTSIKGIQQCALKKPDLVMVDLNLADGRTGLDLVNALADLCIPSVIVSGETHTLPTTTWAKAVVSKPFNEPLLTQALADVEADFQHHVAVEPAPEAGLGVAKVGGLRGLLWPWHK</sequence>
<dbReference type="GO" id="GO:0000160">
    <property type="term" value="P:phosphorelay signal transduction system"/>
    <property type="evidence" value="ECO:0007669"/>
    <property type="project" value="InterPro"/>
</dbReference>
<gene>
    <name evidence="3" type="ORF">Rumeso_00017</name>
</gene>
<dbReference type="Gene3D" id="3.40.50.2300">
    <property type="match status" value="1"/>
</dbReference>
<organism evidence="3 4">
    <name type="scientific">Rubellimicrobium mesophilum DSM 19309</name>
    <dbReference type="NCBI Taxonomy" id="442562"/>
    <lineage>
        <taxon>Bacteria</taxon>
        <taxon>Pseudomonadati</taxon>
        <taxon>Pseudomonadota</taxon>
        <taxon>Alphaproteobacteria</taxon>
        <taxon>Rhodobacterales</taxon>
        <taxon>Roseobacteraceae</taxon>
        <taxon>Rubellimicrobium</taxon>
    </lineage>
</organism>
<dbReference type="AlphaFoldDB" id="A0A017HVJ6"/>
<proteinExistence type="predicted"/>
<evidence type="ECO:0000313" key="3">
    <source>
        <dbReference type="EMBL" id="EYD78406.1"/>
    </source>
</evidence>
<evidence type="ECO:0000256" key="1">
    <source>
        <dbReference type="PROSITE-ProRule" id="PRU00169"/>
    </source>
</evidence>
<dbReference type="InterPro" id="IPR001789">
    <property type="entry name" value="Sig_transdc_resp-reg_receiver"/>
</dbReference>
<dbReference type="RefSeq" id="WP_051521573.1">
    <property type="nucleotide sequence ID" value="NZ_KK088617.1"/>
</dbReference>
<dbReference type="SMART" id="SM00448">
    <property type="entry name" value="REC"/>
    <property type="match status" value="1"/>
</dbReference>
<dbReference type="InterPro" id="IPR011006">
    <property type="entry name" value="CheY-like_superfamily"/>
</dbReference>
<reference evidence="3 4" key="1">
    <citation type="submission" date="2013-02" db="EMBL/GenBank/DDBJ databases">
        <authorList>
            <person name="Fiebig A."/>
            <person name="Goeker M."/>
            <person name="Klenk H.-P.P."/>
        </authorList>
    </citation>
    <scope>NUCLEOTIDE SEQUENCE [LARGE SCALE GENOMIC DNA]</scope>
    <source>
        <strain evidence="3 4">DSM 19309</strain>
    </source>
</reference>
<dbReference type="SUPFAM" id="SSF52172">
    <property type="entry name" value="CheY-like"/>
    <property type="match status" value="1"/>
</dbReference>
<feature type="domain" description="Response regulatory" evidence="2">
    <location>
        <begin position="2"/>
        <end position="112"/>
    </location>
</feature>
<keyword evidence="1" id="KW-0597">Phosphoprotein</keyword>